<reference evidence="3" key="1">
    <citation type="submission" date="2018-11" db="EMBL/GenBank/DDBJ databases">
        <authorList>
            <person name="Grassa J C."/>
        </authorList>
    </citation>
    <scope>NUCLEOTIDE SEQUENCE [LARGE SCALE GENOMIC DNA]</scope>
</reference>
<feature type="region of interest" description="Disordered" evidence="1">
    <location>
        <begin position="410"/>
        <end position="436"/>
    </location>
</feature>
<accession>A0A803PL93</accession>
<dbReference type="EMBL" id="UZAU01000538">
    <property type="status" value="NOT_ANNOTATED_CDS"/>
    <property type="molecule type" value="Genomic_DNA"/>
</dbReference>
<sequence length="509" mass="59278">MVECMKVEKPKETSRECFSTSKAKMRASEAAADKCICEENWQQTIVHEKYQELGLSKKSLGLYEKVLRNSFRDSYRGNKLKKWGSRFGTRWGKKSSAIAHFLKPTGSGEFPLKYLGIPLRPTKWRLEDCGSILKKMKNKLHSWANKHLSYAGRVQLIHSTLIGLRNYWMRVFMLPQSVIKEIEKLCRGFLWGLKDNRSRVHLISWEKVCLPKAYGGLGFKDGSKWNKASLARFIWDLMNKKIYWRYFCVRAIWHGLSMPKHTFQLWQATRDKLLTRDHLSKSEHSMSNLNCVVCDIDLESHSHLFFKCRLSLLFCTGFFNFWAWVWLYGFKNNSKNPFKKGFSSISKPYWKFKKSRIAQDSREEKLVATGSKEKDETEGSANKLESPHRNVDEAMEIVQDIEDKNRLTRQRYPSSSCLNSPNTTTRVARPSSRTSLANSTMEIRKLTDAEIQLKRQKELCFLCDDKWSPGHRGKKKELQVIMITEDIEDDESTQNSEKEEEETAGAGFH</sequence>
<evidence type="ECO:0000259" key="2">
    <source>
        <dbReference type="Pfam" id="PF13966"/>
    </source>
</evidence>
<organism evidence="3 4">
    <name type="scientific">Cannabis sativa</name>
    <name type="common">Hemp</name>
    <name type="synonym">Marijuana</name>
    <dbReference type="NCBI Taxonomy" id="3483"/>
    <lineage>
        <taxon>Eukaryota</taxon>
        <taxon>Viridiplantae</taxon>
        <taxon>Streptophyta</taxon>
        <taxon>Embryophyta</taxon>
        <taxon>Tracheophyta</taxon>
        <taxon>Spermatophyta</taxon>
        <taxon>Magnoliopsida</taxon>
        <taxon>eudicotyledons</taxon>
        <taxon>Gunneridae</taxon>
        <taxon>Pentapetalae</taxon>
        <taxon>rosids</taxon>
        <taxon>fabids</taxon>
        <taxon>Rosales</taxon>
        <taxon>Cannabaceae</taxon>
        <taxon>Cannabis</taxon>
    </lineage>
</organism>
<feature type="compositionally biased region" description="Basic and acidic residues" evidence="1">
    <location>
        <begin position="361"/>
        <end position="377"/>
    </location>
</feature>
<protein>
    <recommendedName>
        <fullName evidence="2">Reverse transcriptase zinc-binding domain-containing protein</fullName>
    </recommendedName>
</protein>
<evidence type="ECO:0000256" key="1">
    <source>
        <dbReference type="SAM" id="MobiDB-lite"/>
    </source>
</evidence>
<dbReference type="Gramene" id="evm.model.05.1424">
    <property type="protein sequence ID" value="cds.evm.model.05.1424"/>
    <property type="gene ID" value="evm.TU.05.1424"/>
</dbReference>
<dbReference type="Pfam" id="PF13966">
    <property type="entry name" value="zf-RVT"/>
    <property type="match status" value="1"/>
</dbReference>
<evidence type="ECO:0000313" key="3">
    <source>
        <dbReference type="EnsemblPlants" id="cds.evm.model.05.1424"/>
    </source>
</evidence>
<dbReference type="EnsemblPlants" id="evm.model.05.1424">
    <property type="protein sequence ID" value="cds.evm.model.05.1424"/>
    <property type="gene ID" value="evm.TU.05.1424"/>
</dbReference>
<reference evidence="3" key="2">
    <citation type="submission" date="2021-03" db="UniProtKB">
        <authorList>
            <consortium name="EnsemblPlants"/>
        </authorList>
    </citation>
    <scope>IDENTIFICATION</scope>
</reference>
<dbReference type="Proteomes" id="UP000596661">
    <property type="component" value="Chromosome 5"/>
</dbReference>
<feature type="domain" description="Reverse transcriptase zinc-binding" evidence="2">
    <location>
        <begin position="235"/>
        <end position="311"/>
    </location>
</feature>
<dbReference type="PANTHER" id="PTHR33116">
    <property type="entry name" value="REVERSE TRANSCRIPTASE ZINC-BINDING DOMAIN-CONTAINING PROTEIN-RELATED-RELATED"/>
    <property type="match status" value="1"/>
</dbReference>
<dbReference type="InterPro" id="IPR026960">
    <property type="entry name" value="RVT-Znf"/>
</dbReference>
<name>A0A803PL93_CANSA</name>
<keyword evidence="4" id="KW-1185">Reference proteome</keyword>
<feature type="compositionally biased region" description="Polar residues" evidence="1">
    <location>
        <begin position="411"/>
        <end position="436"/>
    </location>
</feature>
<feature type="region of interest" description="Disordered" evidence="1">
    <location>
        <begin position="486"/>
        <end position="509"/>
    </location>
</feature>
<feature type="region of interest" description="Disordered" evidence="1">
    <location>
        <begin position="361"/>
        <end position="387"/>
    </location>
</feature>
<proteinExistence type="predicted"/>
<feature type="compositionally biased region" description="Acidic residues" evidence="1">
    <location>
        <begin position="486"/>
        <end position="503"/>
    </location>
</feature>
<dbReference type="PANTHER" id="PTHR33116:SF84">
    <property type="entry name" value="RNA-DIRECTED DNA POLYMERASE"/>
    <property type="match status" value="1"/>
</dbReference>
<dbReference type="AlphaFoldDB" id="A0A803PL93"/>
<evidence type="ECO:0000313" key="4">
    <source>
        <dbReference type="Proteomes" id="UP000596661"/>
    </source>
</evidence>